<accession>A0ABU5ZE41</accession>
<evidence type="ECO:0000259" key="5">
    <source>
        <dbReference type="Pfam" id="PF25989"/>
    </source>
</evidence>
<dbReference type="Gene3D" id="2.40.420.20">
    <property type="match status" value="1"/>
</dbReference>
<organism evidence="6 7">
    <name type="scientific">Ferviditalea candida</name>
    <dbReference type="NCBI Taxonomy" id="3108399"/>
    <lineage>
        <taxon>Bacteria</taxon>
        <taxon>Bacillati</taxon>
        <taxon>Bacillota</taxon>
        <taxon>Bacilli</taxon>
        <taxon>Bacillales</taxon>
        <taxon>Paenibacillaceae</taxon>
        <taxon>Ferviditalea</taxon>
    </lineage>
</organism>
<keyword evidence="7" id="KW-1185">Reference proteome</keyword>
<feature type="coiled-coil region" evidence="2">
    <location>
        <begin position="122"/>
        <end position="198"/>
    </location>
</feature>
<comment type="similarity">
    <text evidence="1">Belongs to the membrane fusion protein (MFP) (TC 8.A.1) family.</text>
</comment>
<dbReference type="Gene3D" id="2.40.30.170">
    <property type="match status" value="1"/>
</dbReference>
<gene>
    <name evidence="6" type="ORF">VF724_03700</name>
</gene>
<dbReference type="NCBIfam" id="TIGR01730">
    <property type="entry name" value="RND_mfp"/>
    <property type="match status" value="1"/>
</dbReference>
<dbReference type="Pfam" id="PF25989">
    <property type="entry name" value="YknX_C"/>
    <property type="match status" value="1"/>
</dbReference>
<sequence>MKKLFILIVLGIAVLNGCSAGGQPESNQATTSDQQSKKVEVMKVTKHKIADIPEVSADIVPSVSLDVISKTGGDIVQILKKRGDFVKEGEVFINLHSTEAEFQRERTFLDLKAAQNALAQSTMRLNRDLKSMTENYNRIKNDYNDGLATKDQLDQAVAQLEEKQTAAAEQYRQKNPEVQSLQIALQQADQALAALKIKAPISGVLTDVPVGEGMMLQGGTKVGVIQKLDPIKIVTQLTPEELAFIQGKTELSYSVQGTEIKGKGKIVYISNIADERTNKYELNLELANKEMNLKPGMKAQVLLGDEQDLMAITVPSYCIVKDGEDAYVFVLNHDTVEKRKVRLGRLNEPNQEIVSGVKEGEMVVISGQNQLKDKDKLQLVNVQIQK</sequence>
<dbReference type="EMBL" id="JAYJLD010000004">
    <property type="protein sequence ID" value="MEB3100760.1"/>
    <property type="molecule type" value="Genomic_DNA"/>
</dbReference>
<feature type="signal peptide" evidence="3">
    <location>
        <begin position="1"/>
        <end position="22"/>
    </location>
</feature>
<reference evidence="6" key="1">
    <citation type="submission" date="2023-12" db="EMBL/GenBank/DDBJ databases">
        <title>Fervidustalea candida gen. nov., sp. nov., a novel member of the family Paenibacillaceae isolated from a geothermal area.</title>
        <authorList>
            <person name="Li W.-J."/>
            <person name="Jiao J.-Y."/>
            <person name="Chen Y."/>
        </authorList>
    </citation>
    <scope>NUCLEOTIDE SEQUENCE</scope>
    <source>
        <strain evidence="6">SYSU GA230002</strain>
    </source>
</reference>
<dbReference type="RefSeq" id="WP_371752878.1">
    <property type="nucleotide sequence ID" value="NZ_JAYJLD010000004.1"/>
</dbReference>
<protein>
    <submittedName>
        <fullName evidence="6">Efflux RND transporter periplasmic adaptor subunit</fullName>
    </submittedName>
</protein>
<dbReference type="PANTHER" id="PTHR30469:SF33">
    <property type="entry name" value="SLR1207 PROTEIN"/>
    <property type="match status" value="1"/>
</dbReference>
<dbReference type="Proteomes" id="UP001310386">
    <property type="component" value="Unassembled WGS sequence"/>
</dbReference>
<evidence type="ECO:0000313" key="7">
    <source>
        <dbReference type="Proteomes" id="UP001310386"/>
    </source>
</evidence>
<dbReference type="InterPro" id="IPR006143">
    <property type="entry name" value="RND_pump_MFP"/>
</dbReference>
<dbReference type="Gene3D" id="1.10.287.470">
    <property type="entry name" value="Helix hairpin bin"/>
    <property type="match status" value="1"/>
</dbReference>
<evidence type="ECO:0000259" key="4">
    <source>
        <dbReference type="Pfam" id="PF25954"/>
    </source>
</evidence>
<dbReference type="Pfam" id="PF25954">
    <property type="entry name" value="Beta-barrel_RND_2"/>
    <property type="match status" value="1"/>
</dbReference>
<comment type="caution">
    <text evidence="6">The sequence shown here is derived from an EMBL/GenBank/DDBJ whole genome shotgun (WGS) entry which is preliminary data.</text>
</comment>
<evidence type="ECO:0000313" key="6">
    <source>
        <dbReference type="EMBL" id="MEB3100760.1"/>
    </source>
</evidence>
<dbReference type="InterPro" id="IPR058637">
    <property type="entry name" value="YknX-like_C"/>
</dbReference>
<feature type="domain" description="CusB-like beta-barrel" evidence="4">
    <location>
        <begin position="262"/>
        <end position="306"/>
    </location>
</feature>
<dbReference type="PANTHER" id="PTHR30469">
    <property type="entry name" value="MULTIDRUG RESISTANCE PROTEIN MDTA"/>
    <property type="match status" value="1"/>
</dbReference>
<dbReference type="InterPro" id="IPR058792">
    <property type="entry name" value="Beta-barrel_RND_2"/>
</dbReference>
<evidence type="ECO:0000256" key="2">
    <source>
        <dbReference type="SAM" id="Coils"/>
    </source>
</evidence>
<feature type="chain" id="PRO_5045647785" evidence="3">
    <location>
        <begin position="23"/>
        <end position="386"/>
    </location>
</feature>
<name>A0ABU5ZE41_9BACL</name>
<evidence type="ECO:0000256" key="1">
    <source>
        <dbReference type="ARBA" id="ARBA00009477"/>
    </source>
</evidence>
<proteinExistence type="inferred from homology"/>
<dbReference type="SUPFAM" id="SSF111369">
    <property type="entry name" value="HlyD-like secretion proteins"/>
    <property type="match status" value="1"/>
</dbReference>
<evidence type="ECO:0000256" key="3">
    <source>
        <dbReference type="SAM" id="SignalP"/>
    </source>
</evidence>
<keyword evidence="2" id="KW-0175">Coiled coil</keyword>
<dbReference type="Gene3D" id="2.40.50.100">
    <property type="match status" value="1"/>
</dbReference>
<keyword evidence="3" id="KW-0732">Signal</keyword>
<feature type="domain" description="YknX-like C-terminal permuted SH3-like" evidence="5">
    <location>
        <begin position="311"/>
        <end position="373"/>
    </location>
</feature>